<dbReference type="InterPro" id="IPR050641">
    <property type="entry name" value="RIFMO-like"/>
</dbReference>
<keyword evidence="2" id="KW-0285">Flavoprotein</keyword>
<dbReference type="NCBIfam" id="NF004832">
    <property type="entry name" value="PRK06184.1"/>
    <property type="match status" value="1"/>
</dbReference>
<evidence type="ECO:0000259" key="4">
    <source>
        <dbReference type="Pfam" id="PF01494"/>
    </source>
</evidence>
<dbReference type="RefSeq" id="WP_132116122.1">
    <property type="nucleotide sequence ID" value="NZ_SLWS01000003.1"/>
</dbReference>
<evidence type="ECO:0000313" key="5">
    <source>
        <dbReference type="EMBL" id="TCO60845.1"/>
    </source>
</evidence>
<evidence type="ECO:0000313" key="6">
    <source>
        <dbReference type="Proteomes" id="UP000295680"/>
    </source>
</evidence>
<protein>
    <submittedName>
        <fullName evidence="5">2-polyprenyl-6-methoxyphenol hydroxylase-like FAD-dependent oxidoreductase</fullName>
    </submittedName>
</protein>
<evidence type="ECO:0000256" key="3">
    <source>
        <dbReference type="ARBA" id="ARBA00022827"/>
    </source>
</evidence>
<dbReference type="PANTHER" id="PTHR43004:SF19">
    <property type="entry name" value="BINDING MONOOXYGENASE, PUTATIVE (JCVI)-RELATED"/>
    <property type="match status" value="1"/>
</dbReference>
<keyword evidence="6" id="KW-1185">Reference proteome</keyword>
<dbReference type="PANTHER" id="PTHR43004">
    <property type="entry name" value="TRK SYSTEM POTASSIUM UPTAKE PROTEIN"/>
    <property type="match status" value="1"/>
</dbReference>
<comment type="caution">
    <text evidence="5">The sequence shown here is derived from an EMBL/GenBank/DDBJ whole genome shotgun (WGS) entry which is preliminary data.</text>
</comment>
<dbReference type="GO" id="GO:0071949">
    <property type="term" value="F:FAD binding"/>
    <property type="evidence" value="ECO:0007669"/>
    <property type="project" value="InterPro"/>
</dbReference>
<dbReference type="Pfam" id="PF01494">
    <property type="entry name" value="FAD_binding_3"/>
    <property type="match status" value="1"/>
</dbReference>
<reference evidence="5 6" key="1">
    <citation type="submission" date="2019-03" db="EMBL/GenBank/DDBJ databases">
        <title>Genomic Encyclopedia of Type Strains, Phase IV (KMG-IV): sequencing the most valuable type-strain genomes for metagenomic binning, comparative biology and taxonomic classification.</title>
        <authorList>
            <person name="Goeker M."/>
        </authorList>
    </citation>
    <scope>NUCLEOTIDE SEQUENCE [LARGE SCALE GENOMIC DNA]</scope>
    <source>
        <strain evidence="5 6">DSM 45934</strain>
    </source>
</reference>
<dbReference type="AlphaFoldDB" id="A0A4R2K3E7"/>
<dbReference type="EMBL" id="SLWS01000003">
    <property type="protein sequence ID" value="TCO60845.1"/>
    <property type="molecule type" value="Genomic_DNA"/>
</dbReference>
<keyword evidence="3" id="KW-0274">FAD</keyword>
<feature type="domain" description="FAD-binding" evidence="4">
    <location>
        <begin position="2"/>
        <end position="338"/>
    </location>
</feature>
<evidence type="ECO:0000256" key="1">
    <source>
        <dbReference type="ARBA" id="ARBA00001974"/>
    </source>
</evidence>
<dbReference type="Gene3D" id="3.30.70.2450">
    <property type="match status" value="1"/>
</dbReference>
<dbReference type="SUPFAM" id="SSF51905">
    <property type="entry name" value="FAD/NAD(P)-binding domain"/>
    <property type="match status" value="1"/>
</dbReference>
<name>A0A4R2K3E7_9PSEU</name>
<gene>
    <name evidence="5" type="ORF">EV192_103426</name>
</gene>
<dbReference type="InterPro" id="IPR036188">
    <property type="entry name" value="FAD/NAD-bd_sf"/>
</dbReference>
<sequence length="471" mass="51390">MTSVLIAGAGPTGLTLACDLARWGVDVRIVDKAARFSPASRGKTLNPRSLEILEDLGLVDEIIAAGITHLRYRKYRDGRQLSELDPFAEPGPTPDAPYDSLLFVPQWRTEEILRDKLASSGVKVELDTELKDFTQTPDNVRATLADGREITADYLVGCDGGHSLVRKLLGVSFAGETAREQTMICGDVEVDRLDPNVWHQWIDEDGAVLLSPFRCTRSWQLQASCAPDADGRLPEPTLATFQRLFDKHARIPGVRLRDLTWSTTWTVNTRMVDRYRVGRVLLAGDAAHIHPIAGGLGMNTGIQDAWNLGWKLALVVSGRAGTDLLDTYEEERLPIAAWTLNLTTDRLNAVMAAVRKPGVGLERVLTPEGRGLTIGYPWSSLAGANGGGRAPDAPTATGRLFDMFAGPHFTLLTFGDVQAEIPVDTYRITDDNVRATYGIEGDGMVLVRPDNHVALTSADPRPVMDYLAALA</sequence>
<dbReference type="Proteomes" id="UP000295680">
    <property type="component" value="Unassembled WGS sequence"/>
</dbReference>
<comment type="cofactor">
    <cofactor evidence="1">
        <name>FAD</name>
        <dbReference type="ChEBI" id="CHEBI:57692"/>
    </cofactor>
</comment>
<organism evidence="5 6">
    <name type="scientific">Actinocrispum wychmicini</name>
    <dbReference type="NCBI Taxonomy" id="1213861"/>
    <lineage>
        <taxon>Bacteria</taxon>
        <taxon>Bacillati</taxon>
        <taxon>Actinomycetota</taxon>
        <taxon>Actinomycetes</taxon>
        <taxon>Pseudonocardiales</taxon>
        <taxon>Pseudonocardiaceae</taxon>
        <taxon>Actinocrispum</taxon>
    </lineage>
</organism>
<dbReference type="OrthoDB" id="8670884at2"/>
<dbReference type="Gene3D" id="3.40.30.120">
    <property type="match status" value="1"/>
</dbReference>
<proteinExistence type="predicted"/>
<evidence type="ECO:0000256" key="2">
    <source>
        <dbReference type="ARBA" id="ARBA00022630"/>
    </source>
</evidence>
<dbReference type="GO" id="GO:0016709">
    <property type="term" value="F:oxidoreductase activity, acting on paired donors, with incorporation or reduction of molecular oxygen, NAD(P)H as one donor, and incorporation of one atom of oxygen"/>
    <property type="evidence" value="ECO:0007669"/>
    <property type="project" value="UniProtKB-ARBA"/>
</dbReference>
<dbReference type="InterPro" id="IPR002938">
    <property type="entry name" value="FAD-bd"/>
</dbReference>
<accession>A0A4R2K3E7</accession>
<dbReference type="PRINTS" id="PR00420">
    <property type="entry name" value="RNGMNOXGNASE"/>
</dbReference>
<dbReference type="Gene3D" id="3.50.50.60">
    <property type="entry name" value="FAD/NAD(P)-binding domain"/>
    <property type="match status" value="1"/>
</dbReference>